<dbReference type="PANTHER" id="PTHR21256:SF14">
    <property type="entry name" value="HISTIDINOL DEHYDROGENASE"/>
    <property type="match status" value="1"/>
</dbReference>
<dbReference type="CDD" id="cd06572">
    <property type="entry name" value="Histidinol_dh"/>
    <property type="match status" value="1"/>
</dbReference>
<dbReference type="SUPFAM" id="SSF53720">
    <property type="entry name" value="ALDH-like"/>
    <property type="match status" value="1"/>
</dbReference>
<gene>
    <name evidence="9" type="primary">hpsN</name>
    <name evidence="9" type="ORF">PMF13cell1_01234</name>
</gene>
<dbReference type="Pfam" id="PF00815">
    <property type="entry name" value="Histidinol_dh"/>
    <property type="match status" value="1"/>
</dbReference>
<name>A0A4P6LWX4_9FIRM</name>
<dbReference type="PANTHER" id="PTHR21256">
    <property type="entry name" value="HISTIDINOL DEHYDROGENASE HDH"/>
    <property type="match status" value="1"/>
</dbReference>
<sequence length="421" mass="45790">MEYLKKAKPADRQRQQDLEAEVHAIIRDVSARGDRALIEYNTQFDGNTRTSLRISPEEIRRAYNLTSPELIRDLKVTAQRLEDFALKQKASLHGFSDYEISPGIFLGQKIIPVDSCCCYVPGGGYPLYSTALMMGITARTADVRRIAMCTPAVNGTDSVHPSTLVAMDIAGIHEIYALSGAHAVAAFACGTEQIQPVDMIVGPGNQYVTEAKRQCYGRIGIDFLAGPSEILVIADREADPCCIAADLLSESEHDPQSIARLITTDRELGLEVIRQVEMQLPELETEDIASAAWNLCGEVILADSLDEACSLANAFAPEHLVLHFADAETHTDGFKNYGSLFIGKYSAVVYSDYVNGINHTLPTGKAARYSGGVWIGTFSRVCTTQRLTKEAAQQISALASHLAEGEGFPGHANAASMRMKS</sequence>
<dbReference type="GO" id="GO:0046872">
    <property type="term" value="F:metal ion binding"/>
    <property type="evidence" value="ECO:0007669"/>
    <property type="project" value="UniProtKB-KW"/>
</dbReference>
<evidence type="ECO:0000256" key="2">
    <source>
        <dbReference type="ARBA" id="ARBA00022723"/>
    </source>
</evidence>
<keyword evidence="3 7" id="KW-0862">Zinc</keyword>
<feature type="binding site" evidence="7">
    <location>
        <position position="253"/>
    </location>
    <ligand>
        <name>Zn(2+)</name>
        <dbReference type="ChEBI" id="CHEBI:29105"/>
    </ligand>
</feature>
<dbReference type="NCBIfam" id="TIGR00069">
    <property type="entry name" value="hisD"/>
    <property type="match status" value="1"/>
</dbReference>
<reference evidence="9 10" key="1">
    <citation type="submission" date="2019-01" db="EMBL/GenBank/DDBJ databases">
        <title>PMF-metabolizing Aryl O-demethylase.</title>
        <authorList>
            <person name="Kim M."/>
        </authorList>
    </citation>
    <scope>NUCLEOTIDE SEQUENCE [LARGE SCALE GENOMIC DNA]</scope>
    <source>
        <strain evidence="9 10">PMF1</strain>
    </source>
</reference>
<dbReference type="PROSITE" id="PS00611">
    <property type="entry name" value="HISOL_DEHYDROGENASE"/>
    <property type="match status" value="1"/>
</dbReference>
<proteinExistence type="inferred from homology"/>
<evidence type="ECO:0000256" key="5">
    <source>
        <dbReference type="PIRNR" id="PIRNR000099"/>
    </source>
</evidence>
<dbReference type="InterPro" id="IPR022695">
    <property type="entry name" value="Histidinol_DH_monofunct"/>
</dbReference>
<dbReference type="InterPro" id="IPR016161">
    <property type="entry name" value="Ald_DH/histidinol_DH"/>
</dbReference>
<evidence type="ECO:0000256" key="7">
    <source>
        <dbReference type="PIRSR" id="PIRSR000099-4"/>
    </source>
</evidence>
<dbReference type="AlphaFoldDB" id="A0A4P6LWX4"/>
<dbReference type="InterPro" id="IPR001692">
    <property type="entry name" value="Histidinol_DH_CS"/>
</dbReference>
<dbReference type="GO" id="GO:0004399">
    <property type="term" value="F:histidinol dehydrogenase activity"/>
    <property type="evidence" value="ECO:0007669"/>
    <property type="project" value="InterPro"/>
</dbReference>
<dbReference type="InterPro" id="IPR012131">
    <property type="entry name" value="Hstdl_DH"/>
</dbReference>
<evidence type="ECO:0000256" key="1">
    <source>
        <dbReference type="ARBA" id="ARBA00010178"/>
    </source>
</evidence>
<dbReference type="Gene3D" id="3.40.50.1980">
    <property type="entry name" value="Nitrogenase molybdenum iron protein domain"/>
    <property type="match status" value="2"/>
</dbReference>
<dbReference type="Proteomes" id="UP000289794">
    <property type="component" value="Chromosome"/>
</dbReference>
<comment type="cofactor">
    <cofactor evidence="7">
        <name>Zn(2+)</name>
        <dbReference type="ChEBI" id="CHEBI:29105"/>
    </cofactor>
    <text evidence="7">Binds 1 zinc ion per subunit.</text>
</comment>
<keyword evidence="4 5" id="KW-0560">Oxidoreductase</keyword>
<feature type="binding site" evidence="7">
    <location>
        <position position="250"/>
    </location>
    <ligand>
        <name>Zn(2+)</name>
        <dbReference type="ChEBI" id="CHEBI:29105"/>
    </ligand>
</feature>
<evidence type="ECO:0000256" key="8">
    <source>
        <dbReference type="RuleBase" id="RU004175"/>
    </source>
</evidence>
<evidence type="ECO:0000256" key="6">
    <source>
        <dbReference type="PIRSR" id="PIRSR000099-1"/>
    </source>
</evidence>
<evidence type="ECO:0000256" key="4">
    <source>
        <dbReference type="ARBA" id="ARBA00023002"/>
    </source>
</evidence>
<dbReference type="KEGG" id="bpro:PMF13cell1_01234"/>
<evidence type="ECO:0000313" key="9">
    <source>
        <dbReference type="EMBL" id="QBE95710.1"/>
    </source>
</evidence>
<dbReference type="GO" id="GO:0051287">
    <property type="term" value="F:NAD binding"/>
    <property type="evidence" value="ECO:0007669"/>
    <property type="project" value="InterPro"/>
</dbReference>
<feature type="active site" description="Proton acceptor" evidence="6">
    <location>
        <position position="319"/>
    </location>
</feature>
<evidence type="ECO:0000256" key="3">
    <source>
        <dbReference type="ARBA" id="ARBA00022833"/>
    </source>
</evidence>
<feature type="active site" description="Proton acceptor" evidence="6">
    <location>
        <position position="318"/>
    </location>
</feature>
<feature type="binding site" evidence="7">
    <location>
        <position position="352"/>
    </location>
    <ligand>
        <name>Zn(2+)</name>
        <dbReference type="ChEBI" id="CHEBI:29105"/>
    </ligand>
</feature>
<dbReference type="EMBL" id="CP035945">
    <property type="protein sequence ID" value="QBE95710.1"/>
    <property type="molecule type" value="Genomic_DNA"/>
</dbReference>
<dbReference type="EC" id="1.1.1.308" evidence="9"/>
<accession>A0A4P6LWX4</accession>
<comment type="similarity">
    <text evidence="1 5 8">Belongs to the histidinol dehydrogenase family.</text>
</comment>
<keyword evidence="2 7" id="KW-0479">Metal-binding</keyword>
<dbReference type="PIRSF" id="PIRSF000099">
    <property type="entry name" value="Histidinol_dh"/>
    <property type="match status" value="1"/>
</dbReference>
<evidence type="ECO:0000313" key="10">
    <source>
        <dbReference type="Proteomes" id="UP000289794"/>
    </source>
</evidence>
<dbReference type="GO" id="GO:0000105">
    <property type="term" value="P:L-histidine biosynthetic process"/>
    <property type="evidence" value="ECO:0007669"/>
    <property type="project" value="InterPro"/>
</dbReference>
<feature type="binding site" evidence="7">
    <location>
        <position position="411"/>
    </location>
    <ligand>
        <name>Zn(2+)</name>
        <dbReference type="ChEBI" id="CHEBI:29105"/>
    </ligand>
</feature>
<dbReference type="FunFam" id="3.40.50.1980:FF:000001">
    <property type="entry name" value="Histidinol dehydrogenase"/>
    <property type="match status" value="1"/>
</dbReference>
<dbReference type="PRINTS" id="PR00083">
    <property type="entry name" value="HOLDHDRGNASE"/>
</dbReference>
<dbReference type="Gene3D" id="1.20.5.1300">
    <property type="match status" value="1"/>
</dbReference>
<protein>
    <submittedName>
        <fullName evidence="9">Sulfopropanediol 3-dehydrogenase</fullName>
        <ecNumber evidence="9">1.1.1.308</ecNumber>
    </submittedName>
</protein>
<dbReference type="GO" id="GO:0005829">
    <property type="term" value="C:cytosol"/>
    <property type="evidence" value="ECO:0007669"/>
    <property type="project" value="TreeGrafter"/>
</dbReference>
<organism evidence="9 10">
    <name type="scientific">Blautia producta</name>
    <dbReference type="NCBI Taxonomy" id="33035"/>
    <lineage>
        <taxon>Bacteria</taxon>
        <taxon>Bacillati</taxon>
        <taxon>Bacillota</taxon>
        <taxon>Clostridia</taxon>
        <taxon>Lachnospirales</taxon>
        <taxon>Lachnospiraceae</taxon>
        <taxon>Blautia</taxon>
    </lineage>
</organism>